<dbReference type="CDD" id="cd03010">
    <property type="entry name" value="TlpA_like_DsbE"/>
    <property type="match status" value="1"/>
</dbReference>
<dbReference type="PROSITE" id="PS00194">
    <property type="entry name" value="THIOREDOXIN_1"/>
    <property type="match status" value="1"/>
</dbReference>
<dbReference type="GO" id="GO:0030288">
    <property type="term" value="C:outer membrane-bounded periplasmic space"/>
    <property type="evidence" value="ECO:0007669"/>
    <property type="project" value="InterPro"/>
</dbReference>
<keyword evidence="4" id="KW-0676">Redox-active center</keyword>
<dbReference type="STRING" id="1225476.A1D18_01795"/>
<dbReference type="InterPro" id="IPR004799">
    <property type="entry name" value="Periplasmic_diS_OxRdtase_DsbE"/>
</dbReference>
<dbReference type="InterPro" id="IPR017937">
    <property type="entry name" value="Thioredoxin_CS"/>
</dbReference>
<dbReference type="AlphaFoldDB" id="A0A1J8P788"/>
<dbReference type="InterPro" id="IPR013766">
    <property type="entry name" value="Thioredoxin_domain"/>
</dbReference>
<evidence type="ECO:0000256" key="4">
    <source>
        <dbReference type="ARBA" id="ARBA00023284"/>
    </source>
</evidence>
<organism evidence="6 7">
    <name type="scientific">Candidatus Rickettsiella isopodorum</name>
    <dbReference type="NCBI Taxonomy" id="1225476"/>
    <lineage>
        <taxon>Bacteria</taxon>
        <taxon>Pseudomonadati</taxon>
        <taxon>Pseudomonadota</taxon>
        <taxon>Gammaproteobacteria</taxon>
        <taxon>Legionellales</taxon>
        <taxon>Coxiellaceae</taxon>
        <taxon>Rickettsiella</taxon>
    </lineage>
</organism>
<name>A0A1J8P788_9COXI</name>
<comment type="caution">
    <text evidence="6">The sequence shown here is derived from an EMBL/GenBank/DDBJ whole genome shotgun (WGS) entry which is preliminary data.</text>
</comment>
<dbReference type="EMBL" id="LUKY01000030">
    <property type="protein sequence ID" value="OIZ95644.1"/>
    <property type="molecule type" value="Genomic_DNA"/>
</dbReference>
<dbReference type="InterPro" id="IPR036249">
    <property type="entry name" value="Thioredoxin-like_sf"/>
</dbReference>
<evidence type="ECO:0000259" key="5">
    <source>
        <dbReference type="PROSITE" id="PS51352"/>
    </source>
</evidence>
<comment type="subcellular location">
    <subcellularLocation>
        <location evidence="1">Cell envelope</location>
    </subcellularLocation>
</comment>
<dbReference type="Proteomes" id="UP000183924">
    <property type="component" value="Unassembled WGS sequence"/>
</dbReference>
<evidence type="ECO:0000256" key="3">
    <source>
        <dbReference type="ARBA" id="ARBA00023157"/>
    </source>
</evidence>
<reference evidence="6 7" key="1">
    <citation type="submission" date="2016-03" db="EMBL/GenBank/DDBJ databases">
        <title>Comparative genomics of Rickettsiella.</title>
        <authorList>
            <person name="Chandler C."/>
            <person name="Wang Y."/>
        </authorList>
    </citation>
    <scope>NUCLEOTIDE SEQUENCE [LARGE SCALE GENOMIC DNA]</scope>
    <source>
        <strain evidence="6 7">RCFS May 2013</strain>
    </source>
</reference>
<dbReference type="SUPFAM" id="SSF52833">
    <property type="entry name" value="Thioredoxin-like"/>
    <property type="match status" value="1"/>
</dbReference>
<dbReference type="Pfam" id="PF00578">
    <property type="entry name" value="AhpC-TSA"/>
    <property type="match status" value="1"/>
</dbReference>
<dbReference type="PROSITE" id="PS51352">
    <property type="entry name" value="THIOREDOXIN_2"/>
    <property type="match status" value="1"/>
</dbReference>
<keyword evidence="3" id="KW-1015">Disulfide bond</keyword>
<evidence type="ECO:0000256" key="1">
    <source>
        <dbReference type="ARBA" id="ARBA00004196"/>
    </source>
</evidence>
<dbReference type="Gene3D" id="3.40.30.10">
    <property type="entry name" value="Glutaredoxin"/>
    <property type="match status" value="1"/>
</dbReference>
<protein>
    <recommendedName>
        <fullName evidence="5">Thioredoxin domain-containing protein</fullName>
    </recommendedName>
</protein>
<dbReference type="InterPro" id="IPR000866">
    <property type="entry name" value="AhpC/TSA"/>
</dbReference>
<evidence type="ECO:0000313" key="6">
    <source>
        <dbReference type="EMBL" id="OIZ95644.1"/>
    </source>
</evidence>
<dbReference type="PANTHER" id="PTHR42852:SF6">
    <property type="entry name" value="THIOL:DISULFIDE INTERCHANGE PROTEIN DSBE"/>
    <property type="match status" value="1"/>
</dbReference>
<dbReference type="RefSeq" id="WP_071662115.1">
    <property type="nucleotide sequence ID" value="NZ_LUKY01000030.1"/>
</dbReference>
<dbReference type="GO" id="GO:0016209">
    <property type="term" value="F:antioxidant activity"/>
    <property type="evidence" value="ECO:0007669"/>
    <property type="project" value="InterPro"/>
</dbReference>
<keyword evidence="2" id="KW-0201">Cytochrome c-type biogenesis</keyword>
<dbReference type="InterPro" id="IPR050553">
    <property type="entry name" value="Thioredoxin_ResA/DsbE_sf"/>
</dbReference>
<dbReference type="GO" id="GO:0017004">
    <property type="term" value="P:cytochrome complex assembly"/>
    <property type="evidence" value="ECO:0007669"/>
    <property type="project" value="UniProtKB-KW"/>
</dbReference>
<keyword evidence="7" id="KW-1185">Reference proteome</keyword>
<dbReference type="NCBIfam" id="TIGR00385">
    <property type="entry name" value="dsbE"/>
    <property type="match status" value="1"/>
</dbReference>
<dbReference type="OrthoDB" id="9799347at2"/>
<dbReference type="PANTHER" id="PTHR42852">
    <property type="entry name" value="THIOL:DISULFIDE INTERCHANGE PROTEIN DSBE"/>
    <property type="match status" value="1"/>
</dbReference>
<gene>
    <name evidence="6" type="ORF">A1D18_01795</name>
</gene>
<sequence>MRYIIPLIILLIIVCFLWQGLEKDPNHLPSPLINQPISEFSANDLLKKSITLRKKIFLQHWTLLVVWSSWCLTCAEEQSFLLSLKKNHAISIYGLNYRDEFNQAKQWLRQQGNPFQKIIFDPQGLLAIDLGVYGVPESYLIDPQGIIRYKQVGPLTSSIWIQNMQPLIKHLHKSQS</sequence>
<feature type="domain" description="Thioredoxin" evidence="5">
    <location>
        <begin position="31"/>
        <end position="173"/>
    </location>
</feature>
<evidence type="ECO:0000256" key="2">
    <source>
        <dbReference type="ARBA" id="ARBA00022748"/>
    </source>
</evidence>
<evidence type="ECO:0000313" key="7">
    <source>
        <dbReference type="Proteomes" id="UP000183924"/>
    </source>
</evidence>
<dbReference type="GO" id="GO:0015036">
    <property type="term" value="F:disulfide oxidoreductase activity"/>
    <property type="evidence" value="ECO:0007669"/>
    <property type="project" value="InterPro"/>
</dbReference>
<proteinExistence type="predicted"/>
<accession>A0A1J8P788</accession>